<dbReference type="InterPro" id="IPR023578">
    <property type="entry name" value="Ras_GEF_dom_sf"/>
</dbReference>
<dbReference type="PANTHER" id="PTHR23113">
    <property type="entry name" value="GUANINE NUCLEOTIDE EXCHANGE FACTOR"/>
    <property type="match status" value="1"/>
</dbReference>
<dbReference type="OrthoDB" id="546434at2759"/>
<evidence type="ECO:0000256" key="2">
    <source>
        <dbReference type="PROSITE-ProRule" id="PRU00168"/>
    </source>
</evidence>
<evidence type="ECO:0000259" key="4">
    <source>
        <dbReference type="PROSITE" id="PS50009"/>
    </source>
</evidence>
<dbReference type="GO" id="GO:0007265">
    <property type="term" value="P:Ras protein signal transduction"/>
    <property type="evidence" value="ECO:0007669"/>
    <property type="project" value="TreeGrafter"/>
</dbReference>
<evidence type="ECO:0000256" key="3">
    <source>
        <dbReference type="SAM" id="MobiDB-lite"/>
    </source>
</evidence>
<protein>
    <submittedName>
        <fullName evidence="6">Ras GEF</fullName>
    </submittedName>
</protein>
<dbReference type="InterPro" id="IPR036964">
    <property type="entry name" value="RASGEF_cat_dom_sf"/>
</dbReference>
<keyword evidence="7" id="KW-1185">Reference proteome</keyword>
<feature type="region of interest" description="Disordered" evidence="3">
    <location>
        <begin position="139"/>
        <end position="165"/>
    </location>
</feature>
<evidence type="ECO:0000256" key="1">
    <source>
        <dbReference type="ARBA" id="ARBA00022658"/>
    </source>
</evidence>
<keyword evidence="1 2" id="KW-0344">Guanine-nucleotide releasing factor</keyword>
<dbReference type="EMBL" id="MCGO01000037">
    <property type="protein sequence ID" value="ORY39864.1"/>
    <property type="molecule type" value="Genomic_DNA"/>
</dbReference>
<dbReference type="PROSITE" id="PS00720">
    <property type="entry name" value="RASGEF"/>
    <property type="match status" value="1"/>
</dbReference>
<evidence type="ECO:0000313" key="6">
    <source>
        <dbReference type="EMBL" id="ORY39864.1"/>
    </source>
</evidence>
<gene>
    <name evidence="6" type="ORF">BCR33DRAFT_787842</name>
</gene>
<organism evidence="6 7">
    <name type="scientific">Rhizoclosmatium globosum</name>
    <dbReference type="NCBI Taxonomy" id="329046"/>
    <lineage>
        <taxon>Eukaryota</taxon>
        <taxon>Fungi</taxon>
        <taxon>Fungi incertae sedis</taxon>
        <taxon>Chytridiomycota</taxon>
        <taxon>Chytridiomycota incertae sedis</taxon>
        <taxon>Chytridiomycetes</taxon>
        <taxon>Chytridiales</taxon>
        <taxon>Chytriomycetaceae</taxon>
        <taxon>Rhizoclosmatium</taxon>
    </lineage>
</organism>
<dbReference type="SMART" id="SM00229">
    <property type="entry name" value="RasGEFN"/>
    <property type="match status" value="1"/>
</dbReference>
<dbReference type="GO" id="GO:0005085">
    <property type="term" value="F:guanyl-nucleotide exchange factor activity"/>
    <property type="evidence" value="ECO:0007669"/>
    <property type="project" value="UniProtKB-KW"/>
</dbReference>
<dbReference type="SMART" id="SM00147">
    <property type="entry name" value="RasGEF"/>
    <property type="match status" value="1"/>
</dbReference>
<dbReference type="PROSITE" id="PS50009">
    <property type="entry name" value="RASGEF_CAT"/>
    <property type="match status" value="1"/>
</dbReference>
<dbReference type="CDD" id="cd06224">
    <property type="entry name" value="REM"/>
    <property type="match status" value="1"/>
</dbReference>
<dbReference type="InterPro" id="IPR008937">
    <property type="entry name" value="Ras-like_GEF"/>
</dbReference>
<comment type="caution">
    <text evidence="6">The sequence shown here is derived from an EMBL/GenBank/DDBJ whole genome shotgun (WGS) entry which is preliminary data.</text>
</comment>
<feature type="domain" description="N-terminal Ras-GEF" evidence="5">
    <location>
        <begin position="427"/>
        <end position="561"/>
    </location>
</feature>
<dbReference type="PANTHER" id="PTHR23113:SF356">
    <property type="entry name" value="FI05912P-RELATED"/>
    <property type="match status" value="1"/>
</dbReference>
<proteinExistence type="predicted"/>
<sequence>MSLSESIKSPQQKVTNVLKTADQQLYLRVHISDAGSTVIPVSESMTLTEILLAVCLKRGLPASTLKLSVVYKTGTEESEVDQSRTFGDFKNVDYIKIINKSTSKYLTESILNLSGCNIGSMESVNVLAKGKSKEDIRSGMFPKTRSAFTTSSGQGSQDERGTSSPSLLKKIGIAAVEIFGQVEVKEPSQDGSDVSETKLYQQRMSNGSASISSGGLDSDRRLSLAQTQSQLSQPQNQSFYLASRKSSFVNITPQQSAISFNATLDKLERDSNTPKPDFLTKEGATLKQLAVRVNRSRANTDGIQEVHKRGSIDSNFILADDKPDKQYVNLIVTLPNFRSVTIRAPTDLPMDAILNFVCSKHGVDFETHTFHRNDGKEIVVEMDRTLGYVAQELKIEEVFIVPEDKIYRSTYLSEDGNDVMMLQTIQGRLQVMAGTPQKLIARLTDEEGKNDHDFIETFLLTFRYFMPADECFRHVVSRYNCVPPNNPTEDDLAFYNKMKLPIQQCVASILEVWAAGHWHDFALSSELKANLIQMAQEFMYNDDISIRSHTPRLLDIIEKQTHKYEEMYSYYKMVERKGKVLESMLLELSPEILSHQICIHNFKLFRNIHPIEFLHQIWGSDREMTPYLNFFIDRFDKESYWVATEIVMQKDLKKRVNVLKTFILTTKACQEANNFFSLFSFMSGLGLSPVSRLKKTWEALPDKAKQVYEELEKIIDPSRNMKNYRDLLAKAVPPIVPFLPIYLKDLTFMNDGNSKMVEGMINFEKLRMMGNRVKDIVSLVAVEYKGAAMPHIQNYIAKPPVEKNMAKLKEMSLECEKP</sequence>
<dbReference type="Gene3D" id="1.10.840.10">
    <property type="entry name" value="Ras guanine-nucleotide exchange factors catalytic domain"/>
    <property type="match status" value="1"/>
</dbReference>
<dbReference type="PROSITE" id="PS50212">
    <property type="entry name" value="RASGEF_NTER"/>
    <property type="match status" value="1"/>
</dbReference>
<dbReference type="InterPro" id="IPR000651">
    <property type="entry name" value="Ras-like_Gua-exchang_fac_N"/>
</dbReference>
<dbReference type="CDD" id="cd00155">
    <property type="entry name" value="RasGEF"/>
    <property type="match status" value="1"/>
</dbReference>
<dbReference type="Pfam" id="PF00618">
    <property type="entry name" value="RasGEF_N"/>
    <property type="match status" value="1"/>
</dbReference>
<dbReference type="AlphaFoldDB" id="A0A1Y2BYV7"/>
<reference evidence="6 7" key="1">
    <citation type="submission" date="2016-07" db="EMBL/GenBank/DDBJ databases">
        <title>Pervasive Adenine N6-methylation of Active Genes in Fungi.</title>
        <authorList>
            <consortium name="DOE Joint Genome Institute"/>
            <person name="Mondo S.J."/>
            <person name="Dannebaum R.O."/>
            <person name="Kuo R.C."/>
            <person name="Labutti K."/>
            <person name="Haridas S."/>
            <person name="Kuo A."/>
            <person name="Salamov A."/>
            <person name="Ahrendt S.R."/>
            <person name="Lipzen A."/>
            <person name="Sullivan W."/>
            <person name="Andreopoulos W.B."/>
            <person name="Clum A."/>
            <person name="Lindquist E."/>
            <person name="Daum C."/>
            <person name="Ramamoorthy G.K."/>
            <person name="Gryganskyi A."/>
            <person name="Culley D."/>
            <person name="Magnuson J.K."/>
            <person name="James T.Y."/>
            <person name="O'Malley M.A."/>
            <person name="Stajich J.E."/>
            <person name="Spatafora J.W."/>
            <person name="Visel A."/>
            <person name="Grigoriev I.V."/>
        </authorList>
    </citation>
    <scope>NUCLEOTIDE SEQUENCE [LARGE SCALE GENOMIC DNA]</scope>
    <source>
        <strain evidence="6 7">JEL800</strain>
    </source>
</reference>
<dbReference type="InterPro" id="IPR019804">
    <property type="entry name" value="Ras_G-nucl-exch_fac_CS"/>
</dbReference>
<dbReference type="Pfam" id="PF00617">
    <property type="entry name" value="RasGEF"/>
    <property type="match status" value="1"/>
</dbReference>
<dbReference type="Gene3D" id="1.20.870.10">
    <property type="entry name" value="Son of sevenless (SoS) protein Chain: S domain 1"/>
    <property type="match status" value="1"/>
</dbReference>
<dbReference type="SUPFAM" id="SSF48366">
    <property type="entry name" value="Ras GEF"/>
    <property type="match status" value="1"/>
</dbReference>
<name>A0A1Y2BYV7_9FUNG</name>
<dbReference type="GO" id="GO:0005886">
    <property type="term" value="C:plasma membrane"/>
    <property type="evidence" value="ECO:0007669"/>
    <property type="project" value="TreeGrafter"/>
</dbReference>
<evidence type="ECO:0000259" key="5">
    <source>
        <dbReference type="PROSITE" id="PS50212"/>
    </source>
</evidence>
<accession>A0A1Y2BYV7</accession>
<feature type="compositionally biased region" description="Polar residues" evidence="3">
    <location>
        <begin position="146"/>
        <end position="165"/>
    </location>
</feature>
<dbReference type="STRING" id="329046.A0A1Y2BYV7"/>
<dbReference type="InterPro" id="IPR001895">
    <property type="entry name" value="RASGEF_cat_dom"/>
</dbReference>
<feature type="domain" description="Ras-GEF" evidence="4">
    <location>
        <begin position="589"/>
        <end position="818"/>
    </location>
</feature>
<dbReference type="Proteomes" id="UP000193642">
    <property type="component" value="Unassembled WGS sequence"/>
</dbReference>
<evidence type="ECO:0000313" key="7">
    <source>
        <dbReference type="Proteomes" id="UP000193642"/>
    </source>
</evidence>